<dbReference type="Pfam" id="PF01471">
    <property type="entry name" value="PG_binding_1"/>
    <property type="match status" value="1"/>
</dbReference>
<dbReference type="SUPFAM" id="SSF55166">
    <property type="entry name" value="Hedgehog/DD-peptidase"/>
    <property type="match status" value="1"/>
</dbReference>
<evidence type="ECO:0000256" key="9">
    <source>
        <dbReference type="ARBA" id="ARBA00023049"/>
    </source>
</evidence>
<keyword evidence="7" id="KW-0378">Hydrolase</keyword>
<keyword evidence="8" id="KW-0862">Zinc</keyword>
<dbReference type="GO" id="GO:0004252">
    <property type="term" value="F:serine-type endopeptidase activity"/>
    <property type="evidence" value="ECO:0007669"/>
    <property type="project" value="InterPro"/>
</dbReference>
<evidence type="ECO:0000256" key="7">
    <source>
        <dbReference type="ARBA" id="ARBA00022801"/>
    </source>
</evidence>
<dbReference type="RefSeq" id="WP_272459081.1">
    <property type="nucleotide sequence ID" value="NZ_JAGTJJ010000023.1"/>
</dbReference>
<reference evidence="12 13" key="1">
    <citation type="submission" date="2021-04" db="EMBL/GenBank/DDBJ databases">
        <title>Genome analysis of Polyangium sp.</title>
        <authorList>
            <person name="Li Y."/>
            <person name="Wang J."/>
        </authorList>
    </citation>
    <scope>NUCLEOTIDE SEQUENCE [LARGE SCALE GENOMIC DNA]</scope>
    <source>
        <strain evidence="12 13">SDU14</strain>
    </source>
</reference>
<organism evidence="12 13">
    <name type="scientific">Polyangium jinanense</name>
    <dbReference type="NCBI Taxonomy" id="2829994"/>
    <lineage>
        <taxon>Bacteria</taxon>
        <taxon>Pseudomonadati</taxon>
        <taxon>Myxococcota</taxon>
        <taxon>Polyangia</taxon>
        <taxon>Polyangiales</taxon>
        <taxon>Polyangiaceae</taxon>
        <taxon>Polyangium</taxon>
    </lineage>
</organism>
<protein>
    <submittedName>
        <fullName evidence="12">Penicillin-insensitive murein endopeptidase</fullName>
    </submittedName>
</protein>
<feature type="region of interest" description="Disordered" evidence="10">
    <location>
        <begin position="1"/>
        <end position="21"/>
    </location>
</feature>
<dbReference type="InterPro" id="IPR009045">
    <property type="entry name" value="Zn_M74/Hedgehog-like"/>
</dbReference>
<evidence type="ECO:0000313" key="13">
    <source>
        <dbReference type="Proteomes" id="UP001151081"/>
    </source>
</evidence>
<keyword evidence="13" id="KW-1185">Reference proteome</keyword>
<dbReference type="Gene3D" id="3.30.1380.10">
    <property type="match status" value="1"/>
</dbReference>
<dbReference type="InterPro" id="IPR023347">
    <property type="entry name" value="Lysozyme_dom_sf"/>
</dbReference>
<dbReference type="InterPro" id="IPR002477">
    <property type="entry name" value="Peptidoglycan-bd-like"/>
</dbReference>
<keyword evidence="2" id="KW-0081">Bacteriolytic enzyme</keyword>
<dbReference type="GO" id="GO:0003796">
    <property type="term" value="F:lysozyme activity"/>
    <property type="evidence" value="ECO:0007669"/>
    <property type="project" value="InterPro"/>
</dbReference>
<evidence type="ECO:0000256" key="3">
    <source>
        <dbReference type="ARBA" id="ARBA00022670"/>
    </source>
</evidence>
<dbReference type="GO" id="GO:0008237">
    <property type="term" value="F:metallopeptidase activity"/>
    <property type="evidence" value="ECO:0007669"/>
    <property type="project" value="UniProtKB-KW"/>
</dbReference>
<dbReference type="GO" id="GO:0046872">
    <property type="term" value="F:metal ion binding"/>
    <property type="evidence" value="ECO:0007669"/>
    <property type="project" value="UniProtKB-KW"/>
</dbReference>
<gene>
    <name evidence="12" type="ORF">KEG57_30355</name>
</gene>
<dbReference type="GO" id="GO:0006508">
    <property type="term" value="P:proteolysis"/>
    <property type="evidence" value="ECO:0007669"/>
    <property type="project" value="UniProtKB-KW"/>
</dbReference>
<dbReference type="Proteomes" id="UP001151081">
    <property type="component" value="Unassembled WGS sequence"/>
</dbReference>
<dbReference type="GO" id="GO:0042742">
    <property type="term" value="P:defense response to bacterium"/>
    <property type="evidence" value="ECO:0007669"/>
    <property type="project" value="UniProtKB-KW"/>
</dbReference>
<dbReference type="GO" id="GO:0031640">
    <property type="term" value="P:killing of cells of another organism"/>
    <property type="evidence" value="ECO:0007669"/>
    <property type="project" value="UniProtKB-KW"/>
</dbReference>
<dbReference type="SUPFAM" id="SSF47090">
    <property type="entry name" value="PGBD-like"/>
    <property type="match status" value="1"/>
</dbReference>
<name>A0A9X3X5X7_9BACT</name>
<dbReference type="InterPro" id="IPR005073">
    <property type="entry name" value="Peptidase_M74"/>
</dbReference>
<keyword evidence="1" id="KW-0929">Antimicrobial</keyword>
<sequence>MSKKMPTKGVLTFEAEGSDSSSSPYYSRVLHHPTMGSGVTIGRGYDMKDRSSADVEKDLVAAGLSADVAKKYAKGAGLTGSEARTFVTNNKGVLPELTWDQQLALFESTYAWHEKDVKRICDKEDCQNIYGVVDFKTLHPRILDVLVDLRFRGDYTPASRKRIQKVVVENDYARFRADLSNRSNWSAVPEDRFDRRSKYLKDAPQTDDTVDHEDVTYSTPTKSFDLKTMGEAELYDHLRSVWKAEQKAFGNEGKPEFDFQDEEGRVNLLGARGFDADQMVPVPSTNTKYDDTLFLVYKKDGAKHVEKFHYSSEWTRTGSKGAVIILGQHKYCLAIHKKLKEDGTPYPYNKLPAWRDYYNTNKTQPPGAGYRALNPDPTVGIVRVHDASAAGSVGAETTGVTQNASINIHYGGEVPSGWTPSKGWSDGCQVLMRGDRYLRFMEVIESDHSLKGTINNELAPKPSADGKRSLIYTLVKGDSLAPRDAPSMGFPVDIGKGKKIDNSTTLAMFEHTEKTIDSGYFPLGTNTTWHGGAHLHVAEGTAVHAMFDGRIVAVRLPAAADKSKGAFGSRNFILIRHEIDGDRLNKANALLKRTLIGYTIRAETLVLRKEPGNAAAVVDTLKVGDEVLLKTVPHPKKDGVSWAHVVVSKSAKEGLKDKVGYVAATSLLVTPRYAPPKERVKPSETRVVYSLYMHLGPQALDTTNSVLASIPWVSGAQWSVSDDVRLRSAPGVPDPDKTQIGTLVSGDTFVQLTPDLVTAGSYQWMKVRVTKAKDAKLANKEGFVAKLDKRMSLTKAPSAEILDKLKSGDVVKLDKPVVAGEQIWTAGTMTGGAQAGIHWEVFSEQPLFPDWPSADDPDENLNMDVKKIFDMIEQEFWGYNDTISASELNDFYKNNPKAKSLRYYACRFMSEWGCDIDKAVAQIQSRGLYSVSGLADKMRPYLWWKEAEGKKVELPKSPIVWHYNPIGFVYAMTKIEETPAPRTEPAQTKEDPKVATETQWSGVAYGDYVLKKGDDDGKQTWGGLARKEKGTYVVELQKDLLKLGYWISAASSNKGMNADGNFGGTVRGAVMLFQREHGLKETGEVDAATAKLIKEKTKVANYERPGHKAGDYGQFYQLPPSENYERYDEVRDDNCIPKDNWGTKEMIKMLTSAGKAWKEQGKSLFLVGDVSLYNGGKMDPHKSHQDGTGVDLDSDELCSINRATFKKEESLSLTKLLIKHGAKRVLFNCKYVTDQVPEAFALSGHHHHYHVDVKPGLKTNEHPEEECRLCHKSVYKKCDYAKKAKRSDSELT</sequence>
<keyword evidence="5" id="KW-0732">Signal</keyword>
<accession>A0A9X3X5X7</accession>
<dbReference type="GO" id="GO:0030288">
    <property type="term" value="C:outer membrane-bounded periplasmic space"/>
    <property type="evidence" value="ECO:0007669"/>
    <property type="project" value="InterPro"/>
</dbReference>
<evidence type="ECO:0000256" key="8">
    <source>
        <dbReference type="ARBA" id="ARBA00022833"/>
    </source>
</evidence>
<keyword evidence="3" id="KW-0645">Protease</keyword>
<evidence type="ECO:0000256" key="1">
    <source>
        <dbReference type="ARBA" id="ARBA00022529"/>
    </source>
</evidence>
<dbReference type="Gene3D" id="1.10.530.40">
    <property type="match status" value="1"/>
</dbReference>
<dbReference type="InterPro" id="IPR036365">
    <property type="entry name" value="PGBD-like_sf"/>
</dbReference>
<keyword evidence="6" id="KW-0574">Periplasm</keyword>
<dbReference type="EMBL" id="JAGTJJ010000023">
    <property type="protein sequence ID" value="MDC3984822.1"/>
    <property type="molecule type" value="Genomic_DNA"/>
</dbReference>
<evidence type="ECO:0000256" key="2">
    <source>
        <dbReference type="ARBA" id="ARBA00022638"/>
    </source>
</evidence>
<evidence type="ECO:0000256" key="4">
    <source>
        <dbReference type="ARBA" id="ARBA00022723"/>
    </source>
</evidence>
<evidence type="ECO:0000256" key="5">
    <source>
        <dbReference type="ARBA" id="ARBA00022729"/>
    </source>
</evidence>
<dbReference type="Pfam" id="PF03411">
    <property type="entry name" value="Peptidase_M74"/>
    <property type="match status" value="1"/>
</dbReference>
<keyword evidence="9" id="KW-0482">Metalloprotease</keyword>
<dbReference type="Gene3D" id="1.10.101.10">
    <property type="entry name" value="PGBD-like superfamily/PGBD"/>
    <property type="match status" value="1"/>
</dbReference>
<evidence type="ECO:0000259" key="11">
    <source>
        <dbReference type="Pfam" id="PF01471"/>
    </source>
</evidence>
<proteinExistence type="predicted"/>
<comment type="caution">
    <text evidence="12">The sequence shown here is derived from an EMBL/GenBank/DDBJ whole genome shotgun (WGS) entry which is preliminary data.</text>
</comment>
<evidence type="ECO:0000313" key="12">
    <source>
        <dbReference type="EMBL" id="MDC3984822.1"/>
    </source>
</evidence>
<evidence type="ECO:0000256" key="10">
    <source>
        <dbReference type="SAM" id="MobiDB-lite"/>
    </source>
</evidence>
<keyword evidence="4" id="KW-0479">Metal-binding</keyword>
<evidence type="ECO:0000256" key="6">
    <source>
        <dbReference type="ARBA" id="ARBA00022764"/>
    </source>
</evidence>
<feature type="domain" description="Peptidoglycan binding-like" evidence="11">
    <location>
        <begin position="1030"/>
        <end position="1092"/>
    </location>
</feature>
<dbReference type="InterPro" id="IPR036366">
    <property type="entry name" value="PGBDSf"/>
</dbReference>